<feature type="binding site" evidence="3">
    <location>
        <begin position="286"/>
        <end position="293"/>
    </location>
    <ligand>
        <name>ATP</name>
        <dbReference type="ChEBI" id="CHEBI:30616"/>
    </ligand>
</feature>
<dbReference type="Gene3D" id="3.40.50.300">
    <property type="entry name" value="P-loop containing nucleotide triphosphate hydrolases"/>
    <property type="match status" value="1"/>
</dbReference>
<feature type="transmembrane region" description="Helical" evidence="4">
    <location>
        <begin position="104"/>
        <end position="123"/>
    </location>
</feature>
<evidence type="ECO:0000256" key="2">
    <source>
        <dbReference type="ARBA" id="ARBA00022840"/>
    </source>
</evidence>
<dbReference type="EMBL" id="BAABDO010000056">
    <property type="protein sequence ID" value="GAA4145304.1"/>
    <property type="molecule type" value="Genomic_DNA"/>
</dbReference>
<keyword evidence="4" id="KW-1133">Transmembrane helix</keyword>
<dbReference type="PROSITE" id="PS50901">
    <property type="entry name" value="FTSK"/>
    <property type="match status" value="1"/>
</dbReference>
<dbReference type="InterPro" id="IPR002543">
    <property type="entry name" value="FtsK_dom"/>
</dbReference>
<accession>A0ABP7Z1D5</accession>
<name>A0ABP7Z1D5_9ACTN</name>
<evidence type="ECO:0000256" key="4">
    <source>
        <dbReference type="SAM" id="Phobius"/>
    </source>
</evidence>
<dbReference type="InterPro" id="IPR050206">
    <property type="entry name" value="FtsK/SpoIIIE/SftA"/>
</dbReference>
<protein>
    <recommendedName>
        <fullName evidence="5">FtsK domain-containing protein</fullName>
    </recommendedName>
</protein>
<dbReference type="SUPFAM" id="SSF46785">
    <property type="entry name" value="Winged helix' DNA-binding domain"/>
    <property type="match status" value="1"/>
</dbReference>
<dbReference type="InterPro" id="IPR036390">
    <property type="entry name" value="WH_DNA-bd_sf"/>
</dbReference>
<keyword evidence="4" id="KW-0472">Membrane</keyword>
<keyword evidence="7" id="KW-1185">Reference proteome</keyword>
<feature type="domain" description="FtsK" evidence="5">
    <location>
        <begin position="259"/>
        <end position="445"/>
    </location>
</feature>
<evidence type="ECO:0000256" key="1">
    <source>
        <dbReference type="ARBA" id="ARBA00022741"/>
    </source>
</evidence>
<evidence type="ECO:0000313" key="6">
    <source>
        <dbReference type="EMBL" id="GAA4145304.1"/>
    </source>
</evidence>
<keyword evidence="1 3" id="KW-0547">Nucleotide-binding</keyword>
<evidence type="ECO:0000313" key="7">
    <source>
        <dbReference type="Proteomes" id="UP001500266"/>
    </source>
</evidence>
<proteinExistence type="predicted"/>
<dbReference type="SUPFAM" id="SSF52540">
    <property type="entry name" value="P-loop containing nucleoside triphosphate hydrolases"/>
    <property type="match status" value="1"/>
</dbReference>
<reference evidence="7" key="1">
    <citation type="journal article" date="2019" name="Int. J. Syst. Evol. Microbiol.">
        <title>The Global Catalogue of Microorganisms (GCM) 10K type strain sequencing project: providing services to taxonomists for standard genome sequencing and annotation.</title>
        <authorList>
            <consortium name="The Broad Institute Genomics Platform"/>
            <consortium name="The Broad Institute Genome Sequencing Center for Infectious Disease"/>
            <person name="Wu L."/>
            <person name="Ma J."/>
        </authorList>
    </citation>
    <scope>NUCLEOTIDE SEQUENCE [LARGE SCALE GENOMIC DNA]</scope>
    <source>
        <strain evidence="7">JCM 17316</strain>
    </source>
</reference>
<dbReference type="RefSeq" id="WP_345022679.1">
    <property type="nucleotide sequence ID" value="NZ_BAABDO010000056.1"/>
</dbReference>
<gene>
    <name evidence="6" type="ORF">GCM10022416_36910</name>
</gene>
<dbReference type="PANTHER" id="PTHR22683:SF41">
    <property type="entry name" value="DNA TRANSLOCASE FTSK"/>
    <property type="match status" value="1"/>
</dbReference>
<sequence>MSQATKMRRHAHKMRRQGIQPVVVIDKDDRFPDIAAVIIGRFLWRYRSELAPVYAVVALALAGAVLHATHAPWWPYILAGATLAAWTLAMFGERVGLSLRAERFYAAAVALGGGMWLAAATALGLAFAPLPQVLLFGGFVLAVPWWAHRRRRAKVRVERQLAAWPEIAHAVGLAGSRVQSAVVDVWGWRARLALARGQTIQDVVARVPAIESALGTFRGAVRVQPTRDDKANRFELRVLDTDPHADAIAWPGPSVASITEPIDLGPFEDATSARVLFLRRHALFGGVAGSGKSGGLNVLMGNLTACRDVVIWAVDLKRGMELQPWAPCIDRLATAPEQARVLLRDAVAVLEARAAWLAARGRRVWEPTPELPALVIVIDEYAELADEVPDTTADTDSIARRGRAVAVTLIAATQRPTQKAMGKGAVRSQMDVRVSFRVRERKDVDLILGQGMLAAGWHAHTLNAPGKFLLSAPEHDTPRRARAYLLSDEAVADAAHRHAARRPALDEVSRTAIEEAHAGVALRSLNGPEEPPSVSDVAEPENRPETVLWDMLSRAPDEGIPVSHLINATGMSRPWIYQRLRELADDHRVTQVSRGRWRAITEHAQ</sequence>
<evidence type="ECO:0000259" key="5">
    <source>
        <dbReference type="PROSITE" id="PS50901"/>
    </source>
</evidence>
<feature type="transmembrane region" description="Helical" evidence="4">
    <location>
        <begin position="50"/>
        <end position="67"/>
    </location>
</feature>
<feature type="transmembrane region" description="Helical" evidence="4">
    <location>
        <begin position="73"/>
        <end position="92"/>
    </location>
</feature>
<dbReference type="InterPro" id="IPR027417">
    <property type="entry name" value="P-loop_NTPase"/>
</dbReference>
<keyword evidence="4" id="KW-0812">Transmembrane</keyword>
<dbReference type="Proteomes" id="UP001500266">
    <property type="component" value="Unassembled WGS sequence"/>
</dbReference>
<comment type="caution">
    <text evidence="6">The sequence shown here is derived from an EMBL/GenBank/DDBJ whole genome shotgun (WGS) entry which is preliminary data.</text>
</comment>
<dbReference type="PANTHER" id="PTHR22683">
    <property type="entry name" value="SPORULATION PROTEIN RELATED"/>
    <property type="match status" value="1"/>
</dbReference>
<evidence type="ECO:0000256" key="3">
    <source>
        <dbReference type="PROSITE-ProRule" id="PRU00289"/>
    </source>
</evidence>
<keyword evidence="2 3" id="KW-0067">ATP-binding</keyword>
<organism evidence="6 7">
    <name type="scientific">Actinomadura keratinilytica</name>
    <dbReference type="NCBI Taxonomy" id="547461"/>
    <lineage>
        <taxon>Bacteria</taxon>
        <taxon>Bacillati</taxon>
        <taxon>Actinomycetota</taxon>
        <taxon>Actinomycetes</taxon>
        <taxon>Streptosporangiales</taxon>
        <taxon>Thermomonosporaceae</taxon>
        <taxon>Actinomadura</taxon>
    </lineage>
</organism>